<evidence type="ECO:0000256" key="3">
    <source>
        <dbReference type="RuleBase" id="RU000682"/>
    </source>
</evidence>
<feature type="non-terminal residue" evidence="5">
    <location>
        <position position="1"/>
    </location>
</feature>
<dbReference type="CDD" id="cd00086">
    <property type="entry name" value="homeodomain"/>
    <property type="match status" value="1"/>
</dbReference>
<evidence type="ECO:0000313" key="5">
    <source>
        <dbReference type="EMBL" id="CAF1619282.1"/>
    </source>
</evidence>
<dbReference type="GO" id="GO:0000977">
    <property type="term" value="F:RNA polymerase II transcription regulatory region sequence-specific DNA binding"/>
    <property type="evidence" value="ECO:0007669"/>
    <property type="project" value="TreeGrafter"/>
</dbReference>
<dbReference type="EMBL" id="CAJNOQ010040207">
    <property type="protein sequence ID" value="CAF1619282.1"/>
    <property type="molecule type" value="Genomic_DNA"/>
</dbReference>
<dbReference type="InterPro" id="IPR001356">
    <property type="entry name" value="HD"/>
</dbReference>
<evidence type="ECO:0000256" key="2">
    <source>
        <dbReference type="PROSITE-ProRule" id="PRU00108"/>
    </source>
</evidence>
<dbReference type="PANTHER" id="PTHR24329:SF543">
    <property type="entry name" value="FI01017P-RELATED"/>
    <property type="match status" value="1"/>
</dbReference>
<dbReference type="SMART" id="SM00389">
    <property type="entry name" value="HOX"/>
    <property type="match status" value="1"/>
</dbReference>
<reference evidence="5" key="1">
    <citation type="submission" date="2021-02" db="EMBL/GenBank/DDBJ databases">
        <authorList>
            <person name="Nowell W R."/>
        </authorList>
    </citation>
    <scope>NUCLEOTIDE SEQUENCE</scope>
</reference>
<dbReference type="Pfam" id="PF00046">
    <property type="entry name" value="Homeodomain"/>
    <property type="match status" value="1"/>
</dbReference>
<feature type="DNA-binding region" description="Homeobox" evidence="2">
    <location>
        <begin position="14"/>
        <end position="64"/>
    </location>
</feature>
<keyword evidence="2 3" id="KW-0238">DNA-binding</keyword>
<keyword evidence="2 3" id="KW-0539">Nucleus</keyword>
<protein>
    <recommendedName>
        <fullName evidence="4">Homeobox domain-containing protein</fullName>
    </recommendedName>
</protein>
<feature type="domain" description="Homeobox" evidence="4">
    <location>
        <begin position="12"/>
        <end position="63"/>
    </location>
</feature>
<evidence type="ECO:0000313" key="6">
    <source>
        <dbReference type="EMBL" id="CAF4508125.1"/>
    </source>
</evidence>
<dbReference type="InterPro" id="IPR009057">
    <property type="entry name" value="Homeodomain-like_sf"/>
</dbReference>
<proteinExistence type="predicted"/>
<dbReference type="PANTHER" id="PTHR24329">
    <property type="entry name" value="HOMEOBOX PROTEIN ARISTALESS"/>
    <property type="match status" value="1"/>
</dbReference>
<keyword evidence="7" id="KW-1185">Reference proteome</keyword>
<accession>A0A816C7J2</accession>
<dbReference type="GO" id="GO:0005634">
    <property type="term" value="C:nucleus"/>
    <property type="evidence" value="ECO:0007669"/>
    <property type="project" value="UniProtKB-SubCell"/>
</dbReference>
<dbReference type="EMBL" id="CAJOBC010107295">
    <property type="protein sequence ID" value="CAF4508125.1"/>
    <property type="molecule type" value="Genomic_DNA"/>
</dbReference>
<organism evidence="5 7">
    <name type="scientific">Didymodactylos carnosus</name>
    <dbReference type="NCBI Taxonomy" id="1234261"/>
    <lineage>
        <taxon>Eukaryota</taxon>
        <taxon>Metazoa</taxon>
        <taxon>Spiralia</taxon>
        <taxon>Gnathifera</taxon>
        <taxon>Rotifera</taxon>
        <taxon>Eurotatoria</taxon>
        <taxon>Bdelloidea</taxon>
        <taxon>Philodinida</taxon>
        <taxon>Philodinidae</taxon>
        <taxon>Didymodactylos</taxon>
    </lineage>
</organism>
<dbReference type="Gene3D" id="1.10.10.60">
    <property type="entry name" value="Homeodomain-like"/>
    <property type="match status" value="1"/>
</dbReference>
<dbReference type="OrthoDB" id="6159439at2759"/>
<evidence type="ECO:0000259" key="4">
    <source>
        <dbReference type="PROSITE" id="PS50071"/>
    </source>
</evidence>
<comment type="caution">
    <text evidence="5">The sequence shown here is derived from an EMBL/GenBank/DDBJ whole genome shotgun (WGS) entry which is preliminary data.</text>
</comment>
<comment type="subcellular location">
    <subcellularLocation>
        <location evidence="1 2 3">Nucleus</location>
    </subcellularLocation>
</comment>
<evidence type="ECO:0000313" key="7">
    <source>
        <dbReference type="Proteomes" id="UP000663829"/>
    </source>
</evidence>
<sequence length="207" mass="24313">NCLNDTCSIKHHKNRRYRTSFTQDQIEELERVFQRTHYPDVAAREELARFVWFSNRRARWRKIASIQSLPILNHSNSQHLKLWDTSPGMINQHSNNHSTVPTSMTSHNQLPKVQYSTPVQTNVNSVPEHQSYSLMSAFADCKNINETQLISRLSSNFNDVTNTATNMYRYPPDNDYCQLYRTPIFNSSQQFQQDFRYCSGILDIQPY</sequence>
<name>A0A816C7J2_9BILA</name>
<gene>
    <name evidence="5" type="ORF">GPM918_LOCUS43629</name>
    <name evidence="6" type="ORF">SRO942_LOCUS45173</name>
</gene>
<dbReference type="SUPFAM" id="SSF46689">
    <property type="entry name" value="Homeodomain-like"/>
    <property type="match status" value="1"/>
</dbReference>
<dbReference type="GO" id="GO:0000981">
    <property type="term" value="F:DNA-binding transcription factor activity, RNA polymerase II-specific"/>
    <property type="evidence" value="ECO:0007669"/>
    <property type="project" value="TreeGrafter"/>
</dbReference>
<keyword evidence="2 3" id="KW-0371">Homeobox</keyword>
<dbReference type="InterPro" id="IPR050649">
    <property type="entry name" value="Paired_Homeobox_TFs"/>
</dbReference>
<evidence type="ECO:0000256" key="1">
    <source>
        <dbReference type="ARBA" id="ARBA00004123"/>
    </source>
</evidence>
<dbReference type="PROSITE" id="PS50071">
    <property type="entry name" value="HOMEOBOX_2"/>
    <property type="match status" value="1"/>
</dbReference>
<dbReference type="Proteomes" id="UP000663829">
    <property type="component" value="Unassembled WGS sequence"/>
</dbReference>
<dbReference type="Proteomes" id="UP000681722">
    <property type="component" value="Unassembled WGS sequence"/>
</dbReference>
<dbReference type="AlphaFoldDB" id="A0A816C7J2"/>